<dbReference type="EMBL" id="RSCD01000022">
    <property type="protein sequence ID" value="RSH84054.1"/>
    <property type="molecule type" value="Genomic_DNA"/>
</dbReference>
<evidence type="ECO:0000256" key="3">
    <source>
        <dbReference type="ARBA" id="ARBA00022833"/>
    </source>
</evidence>
<accession>A0A427XYT5</accession>
<dbReference type="Proteomes" id="UP000279259">
    <property type="component" value="Unassembled WGS sequence"/>
</dbReference>
<dbReference type="PANTHER" id="PTHR33337:SF40">
    <property type="entry name" value="CENP-V_GFA DOMAIN-CONTAINING PROTEIN-RELATED"/>
    <property type="match status" value="1"/>
</dbReference>
<dbReference type="STRING" id="1890683.A0A427XYT5"/>
<evidence type="ECO:0000256" key="2">
    <source>
        <dbReference type="ARBA" id="ARBA00022723"/>
    </source>
</evidence>
<protein>
    <recommendedName>
        <fullName evidence="5">CENP-V/GFA domain-containing protein</fullName>
    </recommendedName>
</protein>
<feature type="domain" description="CENP-V/GFA" evidence="5">
    <location>
        <begin position="4"/>
        <end position="108"/>
    </location>
</feature>
<name>A0A427XYT5_9TREE</name>
<dbReference type="AlphaFoldDB" id="A0A427XYT5"/>
<dbReference type="Pfam" id="PF04828">
    <property type="entry name" value="GFA"/>
    <property type="match status" value="1"/>
</dbReference>
<dbReference type="GO" id="GO:0016846">
    <property type="term" value="F:carbon-sulfur lyase activity"/>
    <property type="evidence" value="ECO:0007669"/>
    <property type="project" value="InterPro"/>
</dbReference>
<dbReference type="GO" id="GO:0046872">
    <property type="term" value="F:metal ion binding"/>
    <property type="evidence" value="ECO:0007669"/>
    <property type="project" value="UniProtKB-KW"/>
</dbReference>
<dbReference type="InterPro" id="IPR011057">
    <property type="entry name" value="Mss4-like_sf"/>
</dbReference>
<evidence type="ECO:0000313" key="7">
    <source>
        <dbReference type="Proteomes" id="UP000279259"/>
    </source>
</evidence>
<gene>
    <name evidence="6" type="ORF">EHS25_005299</name>
</gene>
<sequence length="126" mass="13367">MSSITGQCNCGGITVTVPKDKPNALCPRLPALSASGNLVVDPSELKVTGQPKMYQTEGLSGGEVYRYFCGTCGSGIYTGLEAGSPAFVKAGLFDIGDIPKPSVELFCRNLAAWEQTYPEAQRKDTQ</sequence>
<organism evidence="6 7">
    <name type="scientific">Saitozyma podzolica</name>
    <dbReference type="NCBI Taxonomy" id="1890683"/>
    <lineage>
        <taxon>Eukaryota</taxon>
        <taxon>Fungi</taxon>
        <taxon>Dikarya</taxon>
        <taxon>Basidiomycota</taxon>
        <taxon>Agaricomycotina</taxon>
        <taxon>Tremellomycetes</taxon>
        <taxon>Tremellales</taxon>
        <taxon>Trimorphomycetaceae</taxon>
        <taxon>Saitozyma</taxon>
    </lineage>
</organism>
<comment type="caution">
    <text evidence="6">The sequence shown here is derived from an EMBL/GenBank/DDBJ whole genome shotgun (WGS) entry which is preliminary data.</text>
</comment>
<proteinExistence type="inferred from homology"/>
<comment type="similarity">
    <text evidence="1">Belongs to the Gfa family.</text>
</comment>
<dbReference type="OrthoDB" id="9985472at2759"/>
<keyword evidence="2" id="KW-0479">Metal-binding</keyword>
<keyword evidence="7" id="KW-1185">Reference proteome</keyword>
<keyword evidence="3" id="KW-0862">Zinc</keyword>
<evidence type="ECO:0000256" key="4">
    <source>
        <dbReference type="ARBA" id="ARBA00023239"/>
    </source>
</evidence>
<evidence type="ECO:0000259" key="5">
    <source>
        <dbReference type="Pfam" id="PF04828"/>
    </source>
</evidence>
<dbReference type="Gene3D" id="3.90.1590.10">
    <property type="entry name" value="glutathione-dependent formaldehyde- activating enzyme (gfa)"/>
    <property type="match status" value="1"/>
</dbReference>
<keyword evidence="4" id="KW-0456">Lyase</keyword>
<dbReference type="SUPFAM" id="SSF51316">
    <property type="entry name" value="Mss4-like"/>
    <property type="match status" value="1"/>
</dbReference>
<dbReference type="PANTHER" id="PTHR33337">
    <property type="entry name" value="GFA DOMAIN-CONTAINING PROTEIN"/>
    <property type="match status" value="1"/>
</dbReference>
<dbReference type="InterPro" id="IPR006913">
    <property type="entry name" value="CENP-V/GFA"/>
</dbReference>
<evidence type="ECO:0000313" key="6">
    <source>
        <dbReference type="EMBL" id="RSH84054.1"/>
    </source>
</evidence>
<evidence type="ECO:0000256" key="1">
    <source>
        <dbReference type="ARBA" id="ARBA00005495"/>
    </source>
</evidence>
<reference evidence="6 7" key="1">
    <citation type="submission" date="2018-11" db="EMBL/GenBank/DDBJ databases">
        <title>Genome sequence of Saitozyma podzolica DSM 27192.</title>
        <authorList>
            <person name="Aliyu H."/>
            <person name="Gorte O."/>
            <person name="Ochsenreither K."/>
        </authorList>
    </citation>
    <scope>NUCLEOTIDE SEQUENCE [LARGE SCALE GENOMIC DNA]</scope>
    <source>
        <strain evidence="6 7">DSM 27192</strain>
    </source>
</reference>